<gene>
    <name evidence="4" type="primary">gldA_8</name>
    <name evidence="4" type="ORF">SDC9_115434</name>
</gene>
<protein>
    <submittedName>
        <fullName evidence="4">Glycerol dehydrogenase</fullName>
        <ecNumber evidence="4">1.1.1.6</ecNumber>
    </submittedName>
</protein>
<dbReference type="GO" id="GO:0008888">
    <property type="term" value="F:glycerol dehydrogenase (NAD+) activity"/>
    <property type="evidence" value="ECO:0007669"/>
    <property type="project" value="UniProtKB-EC"/>
</dbReference>
<dbReference type="EC" id="1.1.1.6" evidence="4"/>
<dbReference type="PANTHER" id="PTHR43616:SF5">
    <property type="entry name" value="GLYCEROL DEHYDROGENASE 1"/>
    <property type="match status" value="1"/>
</dbReference>
<dbReference type="Gene3D" id="1.20.1090.10">
    <property type="entry name" value="Dehydroquinate synthase-like - alpha domain"/>
    <property type="match status" value="1"/>
</dbReference>
<keyword evidence="2 4" id="KW-0560">Oxidoreductase</keyword>
<evidence type="ECO:0000256" key="2">
    <source>
        <dbReference type="ARBA" id="ARBA00023002"/>
    </source>
</evidence>
<accession>A0A645BV57</accession>
<dbReference type="AlphaFoldDB" id="A0A645BV57"/>
<dbReference type="InterPro" id="IPR016205">
    <property type="entry name" value="Glycerol_DH"/>
</dbReference>
<proteinExistence type="predicted"/>
<keyword evidence="1" id="KW-0479">Metal-binding</keyword>
<comment type="caution">
    <text evidence="4">The sequence shown here is derived from an EMBL/GenBank/DDBJ whole genome shotgun (WGS) entry which is preliminary data.</text>
</comment>
<dbReference type="GO" id="GO:0046872">
    <property type="term" value="F:metal ion binding"/>
    <property type="evidence" value="ECO:0007669"/>
    <property type="project" value="UniProtKB-KW"/>
</dbReference>
<dbReference type="EMBL" id="VSSQ01022291">
    <property type="protein sequence ID" value="MPM68501.1"/>
    <property type="molecule type" value="Genomic_DNA"/>
</dbReference>
<organism evidence="4">
    <name type="scientific">bioreactor metagenome</name>
    <dbReference type="NCBI Taxonomy" id="1076179"/>
    <lineage>
        <taxon>unclassified sequences</taxon>
        <taxon>metagenomes</taxon>
        <taxon>ecological metagenomes</taxon>
    </lineage>
</organism>
<keyword evidence="3" id="KW-0520">NAD</keyword>
<evidence type="ECO:0000256" key="3">
    <source>
        <dbReference type="ARBA" id="ARBA00023027"/>
    </source>
</evidence>
<evidence type="ECO:0000313" key="4">
    <source>
        <dbReference type="EMBL" id="MPM68501.1"/>
    </source>
</evidence>
<dbReference type="SUPFAM" id="SSF56796">
    <property type="entry name" value="Dehydroquinate synthase-like"/>
    <property type="match status" value="1"/>
</dbReference>
<name>A0A645BV57_9ZZZZ</name>
<evidence type="ECO:0000256" key="1">
    <source>
        <dbReference type="ARBA" id="ARBA00022723"/>
    </source>
</evidence>
<dbReference type="PANTHER" id="PTHR43616">
    <property type="entry name" value="GLYCEROL DEHYDROGENASE"/>
    <property type="match status" value="1"/>
</dbReference>
<sequence length="162" mass="17730">MVEYGATAMEQCRQNTPGYELEQVALAIVMSTGIVSNLTTDATKYYYNSSLAHCVYYGATMVPASGGKHLHGEIVAFGVLTLLTYDKQLEERNRVMRFNRSIGLPVTLGEIDLSEENLQTIADKAATVLEWTKAPYPVTKEAFMQAMRDADAAGKALLAGQQ</sequence>
<reference evidence="4" key="1">
    <citation type="submission" date="2019-08" db="EMBL/GenBank/DDBJ databases">
        <authorList>
            <person name="Kucharzyk K."/>
            <person name="Murdoch R.W."/>
            <person name="Higgins S."/>
            <person name="Loffler F."/>
        </authorList>
    </citation>
    <scope>NUCLEOTIDE SEQUENCE</scope>
</reference>